<dbReference type="Proteomes" id="UP000825598">
    <property type="component" value="Plasmid unnamed1"/>
</dbReference>
<reference evidence="1" key="1">
    <citation type="submission" date="2021-07" db="EMBL/GenBank/DDBJ databases">
        <title>Complete Genome Sequences of Mycobacterium farcinogenes Isolated from Clinical Specimens from Patients in Thailand.</title>
        <authorList>
            <person name="Sodsai P."/>
        </authorList>
    </citation>
    <scope>NUCLEOTIDE SEQUENCE</scope>
    <source>
        <strain evidence="1">BKK/CU-MFGFA-001</strain>
    </source>
</reference>
<evidence type="ECO:0000313" key="1">
    <source>
        <dbReference type="EMBL" id="QZH69463.1"/>
    </source>
</evidence>
<organism evidence="1 2">
    <name type="scientific">Mycolicibacterium farcinogenes</name>
    <name type="common">Mycobacterium farcinogenes</name>
    <dbReference type="NCBI Taxonomy" id="1802"/>
    <lineage>
        <taxon>Bacteria</taxon>
        <taxon>Bacillati</taxon>
        <taxon>Actinomycetota</taxon>
        <taxon>Actinomycetes</taxon>
        <taxon>Mycobacteriales</taxon>
        <taxon>Mycobacteriaceae</taxon>
        <taxon>Mycolicibacterium</taxon>
    </lineage>
</organism>
<protein>
    <submittedName>
        <fullName evidence="1">DUF2637 domain-containing protein</fullName>
    </submittedName>
</protein>
<proteinExistence type="predicted"/>
<evidence type="ECO:0000313" key="2">
    <source>
        <dbReference type="Proteomes" id="UP000825598"/>
    </source>
</evidence>
<keyword evidence="2" id="KW-1185">Reference proteome</keyword>
<accession>A0ACD1FQZ3</accession>
<sequence length="247" mass="26923">MWSKVFGSSAAAELRRARIFFWAVILLSSATSIAGNGAHTWVATDVTIPRELATAVAVAPPVFLILCIEGIAALIRTVYQATWLFWANVVMTAILAIFACVLSFEALRDLAIGAGIPREMAFMWPVIVDVATAIATSSVVYLSRFREGRLPEVNVEQSIEEPDELSDPSDNESSATTITLREEHAERAATIRSRRRLRKSTDEVQRVLALSDNGKTVDDIAAITKMTPGTVRRILGTDRAVAALHEA</sequence>
<gene>
    <name evidence="1" type="ORF">K6L26_30490</name>
</gene>
<keyword evidence="1" id="KW-0614">Plasmid</keyword>
<name>A0ACD1FQZ3_MYCFR</name>
<geneLocation type="plasmid" evidence="1 2">
    <name>unnamed1</name>
</geneLocation>
<dbReference type="EMBL" id="CP081674">
    <property type="protein sequence ID" value="QZH69463.1"/>
    <property type="molecule type" value="Genomic_DNA"/>
</dbReference>